<reference evidence="2" key="1">
    <citation type="journal article" date="2017" name="Nature">
        <title>The sunflower genome provides insights into oil metabolism, flowering and Asterid evolution.</title>
        <authorList>
            <person name="Badouin H."/>
            <person name="Gouzy J."/>
            <person name="Grassa C.J."/>
            <person name="Murat F."/>
            <person name="Staton S.E."/>
            <person name="Cottret L."/>
            <person name="Lelandais-Briere C."/>
            <person name="Owens G.L."/>
            <person name="Carrere S."/>
            <person name="Mayjonade B."/>
            <person name="Legrand L."/>
            <person name="Gill N."/>
            <person name="Kane N.C."/>
            <person name="Bowers J.E."/>
            <person name="Hubner S."/>
            <person name="Bellec A."/>
            <person name="Berard A."/>
            <person name="Berges H."/>
            <person name="Blanchet N."/>
            <person name="Boniface M.C."/>
            <person name="Brunel D."/>
            <person name="Catrice O."/>
            <person name="Chaidir N."/>
            <person name="Claudel C."/>
            <person name="Donnadieu C."/>
            <person name="Faraut T."/>
            <person name="Fievet G."/>
            <person name="Helmstetter N."/>
            <person name="King M."/>
            <person name="Knapp S.J."/>
            <person name="Lai Z."/>
            <person name="Le Paslier M.C."/>
            <person name="Lippi Y."/>
            <person name="Lorenzon L."/>
            <person name="Mandel J.R."/>
            <person name="Marage G."/>
            <person name="Marchand G."/>
            <person name="Marquand E."/>
            <person name="Bret-Mestries E."/>
            <person name="Morien E."/>
            <person name="Nambeesan S."/>
            <person name="Nguyen T."/>
            <person name="Pegot-Espagnet P."/>
            <person name="Pouilly N."/>
            <person name="Raftis F."/>
            <person name="Sallet E."/>
            <person name="Schiex T."/>
            <person name="Thomas J."/>
            <person name="Vandecasteele C."/>
            <person name="Vares D."/>
            <person name="Vear F."/>
            <person name="Vautrin S."/>
            <person name="Crespi M."/>
            <person name="Mangin B."/>
            <person name="Burke J.M."/>
            <person name="Salse J."/>
            <person name="Munos S."/>
            <person name="Vincourt P."/>
            <person name="Rieseberg L.H."/>
            <person name="Langlade N.B."/>
        </authorList>
    </citation>
    <scope>NUCLEOTIDE SEQUENCE [LARGE SCALE GENOMIC DNA]</scope>
    <source>
        <strain evidence="2">cv. SF193</strain>
    </source>
</reference>
<keyword evidence="2" id="KW-1185">Reference proteome</keyword>
<name>A0A251SB86_HELAN</name>
<dbReference type="InParanoid" id="A0A251SB86"/>
<dbReference type="AlphaFoldDB" id="A0A251SB86"/>
<gene>
    <name evidence="1" type="ORF">HannXRQ_Chr15g0487281</name>
</gene>
<accession>A0A251SB86</accession>
<proteinExistence type="predicted"/>
<evidence type="ECO:0000313" key="2">
    <source>
        <dbReference type="Proteomes" id="UP000215914"/>
    </source>
</evidence>
<protein>
    <submittedName>
        <fullName evidence="1">Uncharacterized protein</fullName>
    </submittedName>
</protein>
<dbReference type="Proteomes" id="UP000215914">
    <property type="component" value="Chromosome 15"/>
</dbReference>
<evidence type="ECO:0000313" key="1">
    <source>
        <dbReference type="EMBL" id="OTF95821.1"/>
    </source>
</evidence>
<organism evidence="1 2">
    <name type="scientific">Helianthus annuus</name>
    <name type="common">Common sunflower</name>
    <dbReference type="NCBI Taxonomy" id="4232"/>
    <lineage>
        <taxon>Eukaryota</taxon>
        <taxon>Viridiplantae</taxon>
        <taxon>Streptophyta</taxon>
        <taxon>Embryophyta</taxon>
        <taxon>Tracheophyta</taxon>
        <taxon>Spermatophyta</taxon>
        <taxon>Magnoliopsida</taxon>
        <taxon>eudicotyledons</taxon>
        <taxon>Gunneridae</taxon>
        <taxon>Pentapetalae</taxon>
        <taxon>asterids</taxon>
        <taxon>campanulids</taxon>
        <taxon>Asterales</taxon>
        <taxon>Asteraceae</taxon>
        <taxon>Asteroideae</taxon>
        <taxon>Heliantheae alliance</taxon>
        <taxon>Heliantheae</taxon>
        <taxon>Helianthus</taxon>
    </lineage>
</organism>
<sequence>MSNKVVPTQTKSQVGDVGCQSVRWGWQRRKANSWGVLNSPVVLKSNAYAIAKSGSG</sequence>
<dbReference type="EMBL" id="CM007904">
    <property type="protein sequence ID" value="OTF95821.1"/>
    <property type="molecule type" value="Genomic_DNA"/>
</dbReference>